<evidence type="ECO:0000313" key="2">
    <source>
        <dbReference type="EMBL" id="PRF28484.1"/>
    </source>
</evidence>
<comment type="caution">
    <text evidence="2">The sequence shown here is derived from an EMBL/GenBank/DDBJ whole genome shotgun (WGS) entry which is preliminary data.</text>
</comment>
<proteinExistence type="predicted"/>
<dbReference type="Proteomes" id="UP000237686">
    <property type="component" value="Unassembled WGS sequence"/>
</dbReference>
<organism evidence="2 3">
    <name type="scientific">Burkholderia multivorans</name>
    <dbReference type="NCBI Taxonomy" id="87883"/>
    <lineage>
        <taxon>Bacteria</taxon>
        <taxon>Pseudomonadati</taxon>
        <taxon>Pseudomonadota</taxon>
        <taxon>Betaproteobacteria</taxon>
        <taxon>Burkholderiales</taxon>
        <taxon>Burkholderiaceae</taxon>
        <taxon>Burkholderia</taxon>
        <taxon>Burkholderia cepacia complex</taxon>
    </lineage>
</organism>
<reference evidence="2 3" key="1">
    <citation type="submission" date="2018-03" db="EMBL/GenBank/DDBJ databases">
        <authorList>
            <person name="Nguyen K."/>
            <person name="Fouts D."/>
            <person name="Sutton G."/>
        </authorList>
    </citation>
    <scope>NUCLEOTIDE SEQUENCE [LARGE SCALE GENOMIC DNA]</scope>
    <source>
        <strain evidence="2 3">AU17135</strain>
    </source>
</reference>
<feature type="region of interest" description="Disordered" evidence="1">
    <location>
        <begin position="1"/>
        <end position="25"/>
    </location>
</feature>
<dbReference type="EMBL" id="PVFZ01000005">
    <property type="protein sequence ID" value="PRF28484.1"/>
    <property type="molecule type" value="Genomic_DNA"/>
</dbReference>
<sequence>MRVEHRRESAGARPQRPVSTDMGARGLPTLPVRGWRHCAIGHAAWIVADAPASIRARADIAAIEIGIAGSARSG</sequence>
<evidence type="ECO:0000256" key="1">
    <source>
        <dbReference type="SAM" id="MobiDB-lite"/>
    </source>
</evidence>
<gene>
    <name evidence="2" type="ORF">C6P98_00835</name>
</gene>
<dbReference type="AlphaFoldDB" id="A0A8E2S078"/>
<accession>A0A8E2S078</accession>
<protein>
    <submittedName>
        <fullName evidence="2">Uncharacterized protein</fullName>
    </submittedName>
</protein>
<evidence type="ECO:0000313" key="3">
    <source>
        <dbReference type="Proteomes" id="UP000237686"/>
    </source>
</evidence>
<feature type="compositionally biased region" description="Basic and acidic residues" evidence="1">
    <location>
        <begin position="1"/>
        <end position="10"/>
    </location>
</feature>
<name>A0A8E2S078_9BURK</name>